<dbReference type="InterPro" id="IPR011993">
    <property type="entry name" value="PH-like_dom_sf"/>
</dbReference>
<sequence length="423" mass="47937">MAEQERRDAEAGGDAAGAAVASHTSSMQRVKVYRLADGGKWDDQGTGHVSIDYIEGSKELGLTVLDEDDNETLLMHNITSDDIYRKQEETIISWRDREAATDLALSFQEAAGCSYIWEHICEIQRNLQFSNLGAPEVGRRQSSESLEASRIMHSNAASSFAVYDICMCILPQLVCLTIVKCLVTILPFADDSFRSANGEFRELPPVELSNLPFILKTVLEGGITDQIHMAELITQDRDFFPKLVDIFRMCEDLENIDDLHMIFKLVKGIILLNSPSIFDKIFSDEFILDIIGALEYDPEVPRVQKHRAFLKDHVVFKEAIHIENVSVISKIHQTYRIGYLKDVILPRILDDATLGSFNTMIHSNNASVISMLKDDTPFIRQLFARMRSSDISMESKRELVLFLHEFCTLSKSLPVVQQLRLFR</sequence>
<evidence type="ECO:0000259" key="4">
    <source>
        <dbReference type="Pfam" id="PF04802"/>
    </source>
</evidence>
<name>A0A1D6FI86_MAIZE</name>
<dbReference type="GO" id="GO:0019888">
    <property type="term" value="F:protein phosphatase regulator activity"/>
    <property type="evidence" value="ECO:0007669"/>
    <property type="project" value="InterPro"/>
</dbReference>
<keyword evidence="2" id="KW-0539">Nucleus</keyword>
<dbReference type="ExpressionAtlas" id="A0A1D6FI86">
    <property type="expression patterns" value="baseline"/>
</dbReference>
<evidence type="ECO:0000256" key="2">
    <source>
        <dbReference type="ARBA" id="ARBA00023242"/>
    </source>
</evidence>
<dbReference type="InterPro" id="IPR055236">
    <property type="entry name" value="EVH1_PP4R3"/>
</dbReference>
<evidence type="ECO:0000259" key="5">
    <source>
        <dbReference type="Pfam" id="PF22972"/>
    </source>
</evidence>
<evidence type="ECO:0000256" key="3">
    <source>
        <dbReference type="SAM" id="MobiDB-lite"/>
    </source>
</evidence>
<feature type="compositionally biased region" description="Basic and acidic residues" evidence="3">
    <location>
        <begin position="1"/>
        <end position="10"/>
    </location>
</feature>
<dbReference type="AlphaFoldDB" id="A0A1D6FI86"/>
<feature type="domain" description="Serine/threonine-protein phosphatase 4 regulatory subunit 3-like central" evidence="4">
    <location>
        <begin position="224"/>
        <end position="423"/>
    </location>
</feature>
<protein>
    <submittedName>
        <fullName evidence="6">Binding</fullName>
    </submittedName>
</protein>
<dbReference type="Gene3D" id="2.30.29.30">
    <property type="entry name" value="Pleckstrin-homology domain (PH domain)/Phosphotyrosine-binding domain (PTB)"/>
    <property type="match status" value="1"/>
</dbReference>
<proteinExistence type="predicted"/>
<dbReference type="InterPro" id="IPR006887">
    <property type="entry name" value="P4R3-like_central_dom"/>
</dbReference>
<reference evidence="6" key="1">
    <citation type="submission" date="2015-12" db="EMBL/GenBank/DDBJ databases">
        <title>Update maize B73 reference genome by single molecule sequencing technologies.</title>
        <authorList>
            <consortium name="Maize Genome Sequencing Project"/>
            <person name="Ware D."/>
        </authorList>
    </citation>
    <scope>NUCLEOTIDE SEQUENCE</scope>
    <source>
        <tissue evidence="6">Seedling</tissue>
    </source>
</reference>
<evidence type="ECO:0000313" key="6">
    <source>
        <dbReference type="EMBL" id="AQK91510.1"/>
    </source>
</evidence>
<evidence type="ECO:0000256" key="1">
    <source>
        <dbReference type="ARBA" id="ARBA00004123"/>
    </source>
</evidence>
<dbReference type="SUPFAM" id="SSF50729">
    <property type="entry name" value="PH domain-like"/>
    <property type="match status" value="1"/>
</dbReference>
<feature type="domain" description="PP4R3 EVH1-like" evidence="5">
    <location>
        <begin position="28"/>
        <end position="127"/>
    </location>
</feature>
<dbReference type="EMBL" id="CM000784">
    <property type="protein sequence ID" value="AQK91510.1"/>
    <property type="molecule type" value="Genomic_DNA"/>
</dbReference>
<organism evidence="6">
    <name type="scientific">Zea mays</name>
    <name type="common">Maize</name>
    <dbReference type="NCBI Taxonomy" id="4577"/>
    <lineage>
        <taxon>Eukaryota</taxon>
        <taxon>Viridiplantae</taxon>
        <taxon>Streptophyta</taxon>
        <taxon>Embryophyta</taxon>
        <taxon>Tracheophyta</taxon>
        <taxon>Spermatophyta</taxon>
        <taxon>Magnoliopsida</taxon>
        <taxon>Liliopsida</taxon>
        <taxon>Poales</taxon>
        <taxon>Poaceae</taxon>
        <taxon>PACMAD clade</taxon>
        <taxon>Panicoideae</taxon>
        <taxon>Andropogonodae</taxon>
        <taxon>Andropogoneae</taxon>
        <taxon>Tripsacinae</taxon>
        <taxon>Zea</taxon>
    </lineage>
</organism>
<comment type="subcellular location">
    <subcellularLocation>
        <location evidence="1">Nucleus</location>
    </subcellularLocation>
</comment>
<dbReference type="InterPro" id="IPR051137">
    <property type="entry name" value="PP4R3-like"/>
</dbReference>
<dbReference type="Pfam" id="PF04802">
    <property type="entry name" value="PP4R3"/>
    <property type="match status" value="1"/>
</dbReference>
<dbReference type="InParanoid" id="A0A1D6FI86"/>
<dbReference type="eggNOG" id="KOG2175">
    <property type="taxonomic scope" value="Eukaryota"/>
</dbReference>
<dbReference type="PANTHER" id="PTHR23318">
    <property type="entry name" value="ATP SYNTHASE GAMMA-RELATED"/>
    <property type="match status" value="1"/>
</dbReference>
<dbReference type="PANTHER" id="PTHR23318:SF0">
    <property type="entry name" value="SERINE_THREONINE-PROTEIN PHOSPHATASE 4 REGULATORY SUBUNIT 3"/>
    <property type="match status" value="1"/>
</dbReference>
<dbReference type="GO" id="GO:0005634">
    <property type="term" value="C:nucleus"/>
    <property type="evidence" value="ECO:0007669"/>
    <property type="project" value="UniProtKB-SubCell"/>
</dbReference>
<dbReference type="STRING" id="4577.A0A1D6FI86"/>
<dbReference type="SMR" id="A0A1D6FI86"/>
<accession>A0A1D6FI86</accession>
<dbReference type="OMA" id="IRDESIQ"/>
<feature type="region of interest" description="Disordered" evidence="3">
    <location>
        <begin position="1"/>
        <end position="22"/>
    </location>
</feature>
<gene>
    <name evidence="6" type="ORF">ZEAMMB73_Zm00001d009220</name>
</gene>
<dbReference type="Pfam" id="PF22972">
    <property type="entry name" value="EVH1_PP4R3"/>
    <property type="match status" value="1"/>
</dbReference>